<evidence type="ECO:0000313" key="3">
    <source>
        <dbReference type="EMBL" id="QCW07638.1"/>
    </source>
</evidence>
<dbReference type="Proteomes" id="UP000306022">
    <property type="component" value="Segment"/>
</dbReference>
<accession>A0A4Y5MX38</accession>
<sequence>MSNKNTNKEQIKVVNTEATATEVEATETVKGVFKEFKAKAVKGFKNHKKAVLGVTAAVGVAIGAGLLGMDYGKKKGLQDNHQEYIEGEFTEELEYEPTEEETVQTEEAEVEE</sequence>
<organism evidence="3 4">
    <name type="scientific">Lactococcus phage CHPC971</name>
    <dbReference type="NCBI Taxonomy" id="2575255"/>
    <lineage>
        <taxon>Viruses</taxon>
        <taxon>Duplodnaviria</taxon>
        <taxon>Heunggongvirae</taxon>
        <taxon>Uroviricota</taxon>
        <taxon>Caudoviricetes</taxon>
        <taxon>Fremauxvirus</taxon>
        <taxon>Fremauxvirus CHPC971</taxon>
    </lineage>
</organism>
<protein>
    <submittedName>
        <fullName evidence="3">Uncharacterized protein</fullName>
    </submittedName>
</protein>
<keyword evidence="2" id="KW-0812">Transmembrane</keyword>
<dbReference type="EMBL" id="MK779875">
    <property type="protein sequence ID" value="QCW07638.1"/>
    <property type="molecule type" value="Genomic_DNA"/>
</dbReference>
<dbReference type="RefSeq" id="YP_010082130.1">
    <property type="nucleotide sequence ID" value="NC_055027.1"/>
</dbReference>
<feature type="transmembrane region" description="Helical" evidence="2">
    <location>
        <begin position="50"/>
        <end position="69"/>
    </location>
</feature>
<evidence type="ECO:0000256" key="1">
    <source>
        <dbReference type="SAM" id="MobiDB-lite"/>
    </source>
</evidence>
<name>A0A4Y5MX38_9CAUD</name>
<feature type="region of interest" description="Disordered" evidence="1">
    <location>
        <begin position="93"/>
        <end position="112"/>
    </location>
</feature>
<keyword evidence="2" id="KW-1133">Transmembrane helix</keyword>
<evidence type="ECO:0000256" key="2">
    <source>
        <dbReference type="SAM" id="Phobius"/>
    </source>
</evidence>
<proteinExistence type="predicted"/>
<dbReference type="KEGG" id="vg:65071130"/>
<evidence type="ECO:0000313" key="4">
    <source>
        <dbReference type="Proteomes" id="UP000306022"/>
    </source>
</evidence>
<keyword evidence="4" id="KW-1185">Reference proteome</keyword>
<dbReference type="GeneID" id="65071130"/>
<keyword evidence="2" id="KW-0472">Membrane</keyword>
<reference evidence="3 4" key="1">
    <citation type="submission" date="2019-04" db="EMBL/GenBank/DDBJ databases">
        <authorList>
            <person name="de Jong A."/>
        </authorList>
    </citation>
    <scope>NUCLEOTIDE SEQUENCE [LARGE SCALE GENOMIC DNA]</scope>
</reference>